<dbReference type="GO" id="GO:0005737">
    <property type="term" value="C:cytoplasm"/>
    <property type="evidence" value="ECO:0007669"/>
    <property type="project" value="TreeGrafter"/>
</dbReference>
<dbReference type="InterPro" id="IPR036188">
    <property type="entry name" value="FAD/NAD-bd_sf"/>
</dbReference>
<protein>
    <submittedName>
        <fullName evidence="3">Amino acid oxidase</fullName>
    </submittedName>
</protein>
<dbReference type="SUPFAM" id="SSF51905">
    <property type="entry name" value="FAD/NAD(P)-binding domain"/>
    <property type="match status" value="1"/>
</dbReference>
<gene>
    <name evidence="3" type="ORF">REIFOR_01317</name>
</gene>
<evidence type="ECO:0000313" key="3">
    <source>
        <dbReference type="EMBL" id="ATX76463.1"/>
    </source>
</evidence>
<dbReference type="Gene3D" id="3.50.50.60">
    <property type="entry name" value="FAD/NAD(P)-binding domain"/>
    <property type="match status" value="1"/>
</dbReference>
<proteinExistence type="predicted"/>
<dbReference type="EMBL" id="CP011797">
    <property type="protein sequence ID" value="ATX76463.1"/>
    <property type="molecule type" value="Genomic_DNA"/>
</dbReference>
<evidence type="ECO:0000313" key="4">
    <source>
        <dbReference type="Proteomes" id="UP000229757"/>
    </source>
</evidence>
<dbReference type="PANTHER" id="PTHR13847">
    <property type="entry name" value="SARCOSINE DEHYDROGENASE-RELATED"/>
    <property type="match status" value="1"/>
</dbReference>
<evidence type="ECO:0000256" key="1">
    <source>
        <dbReference type="ARBA" id="ARBA00023002"/>
    </source>
</evidence>
<accession>A0A2K8KNT8</accession>
<dbReference type="KEGG" id="rfo:REIFOR_01317"/>
<keyword evidence="4" id="KW-1185">Reference proteome</keyword>
<dbReference type="PANTHER" id="PTHR13847:SF281">
    <property type="entry name" value="FAD DEPENDENT OXIDOREDUCTASE DOMAIN-CONTAINING PROTEIN"/>
    <property type="match status" value="1"/>
</dbReference>
<name>A0A2K8KNT8_9GAMM</name>
<keyword evidence="1" id="KW-0560">Oxidoreductase</keyword>
<evidence type="ECO:0000259" key="2">
    <source>
        <dbReference type="Pfam" id="PF01266"/>
    </source>
</evidence>
<dbReference type="Pfam" id="PF01266">
    <property type="entry name" value="DAO"/>
    <property type="match status" value="1"/>
</dbReference>
<feature type="domain" description="FAD dependent oxidoreductase" evidence="2">
    <location>
        <begin position="32"/>
        <end position="387"/>
    </location>
</feature>
<reference evidence="3 4" key="1">
    <citation type="journal article" date="2017" name="Environ. Microbiol.">
        <title>Genomic and physiological analyses of 'Reinekea forsetii' reveal a versatile opportunistic lifestyle during spring algae blooms.</title>
        <authorList>
            <person name="Avci B."/>
            <person name="Hahnke R.L."/>
            <person name="Chafee M."/>
            <person name="Fischer T."/>
            <person name="Gruber-Vodicka H."/>
            <person name="Tegetmeyer H.E."/>
            <person name="Harder J."/>
            <person name="Fuchs B.M."/>
            <person name="Amann R.I."/>
            <person name="Teeling H."/>
        </authorList>
    </citation>
    <scope>NUCLEOTIDE SEQUENCE [LARGE SCALE GENOMIC DNA]</scope>
    <source>
        <strain evidence="3 4">Hel1_31_D35</strain>
    </source>
</reference>
<dbReference type="AlphaFoldDB" id="A0A2K8KNT8"/>
<dbReference type="OrthoDB" id="311718at2"/>
<dbReference type="InterPro" id="IPR006076">
    <property type="entry name" value="FAD-dep_OxRdtase"/>
</dbReference>
<sequence length="434" mass="47515">MVPKNDPGCGWLNLLPPRTAMPALNQDLDCPWVIIGAGYTGLAAARTLALLRPNDQIVLIEAEAAGEGASARNSGYLVDSTLNDGHMSENGLSHYKQKYQLNALGVQTVANFVERYQVDCDWNASGKYHATALAKNEAKLRTFSRTLDDCDIANTLMEAPALRTRLGTDFYRMAVHTAGGVMVQPAKLARAMIEALPANVSLYEQSPVLNWTRSGSRHQLTTAKGRINADQLLVCTNGFIPSLGLKRDRVFPLTLTASLTRQLTEAEFQSLGSPQEWGLLSAQAMGATVRLTGDRRIMIRNTAEALWSVNMTASQLALRVQGHSDGLRKRFPTLPSNLIEHSWSGITCISANSANLFEQLSPTLSVAGCYNGGGIGLATLFGEQLAYQAIGERTDEMDRIQQRPTPTWLPPNPFLTLGIKTRLVKDRYFGRLER</sequence>
<dbReference type="Proteomes" id="UP000229757">
    <property type="component" value="Chromosome"/>
</dbReference>
<dbReference type="GO" id="GO:0016491">
    <property type="term" value="F:oxidoreductase activity"/>
    <property type="evidence" value="ECO:0007669"/>
    <property type="project" value="UniProtKB-KW"/>
</dbReference>
<dbReference type="Gene3D" id="3.30.9.10">
    <property type="entry name" value="D-Amino Acid Oxidase, subunit A, domain 2"/>
    <property type="match status" value="1"/>
</dbReference>
<organism evidence="3 4">
    <name type="scientific">Reinekea forsetii</name>
    <dbReference type="NCBI Taxonomy" id="1336806"/>
    <lineage>
        <taxon>Bacteria</taxon>
        <taxon>Pseudomonadati</taxon>
        <taxon>Pseudomonadota</taxon>
        <taxon>Gammaproteobacteria</taxon>
        <taxon>Oceanospirillales</taxon>
        <taxon>Saccharospirillaceae</taxon>
        <taxon>Reinekea</taxon>
    </lineage>
</organism>